<organism evidence="2 3">
    <name type="scientific">Papaver atlanticum</name>
    <dbReference type="NCBI Taxonomy" id="357466"/>
    <lineage>
        <taxon>Eukaryota</taxon>
        <taxon>Viridiplantae</taxon>
        <taxon>Streptophyta</taxon>
        <taxon>Embryophyta</taxon>
        <taxon>Tracheophyta</taxon>
        <taxon>Spermatophyta</taxon>
        <taxon>Magnoliopsida</taxon>
        <taxon>Ranunculales</taxon>
        <taxon>Papaveraceae</taxon>
        <taxon>Papaveroideae</taxon>
        <taxon>Papaver</taxon>
    </lineage>
</organism>
<dbReference type="GO" id="GO:0071014">
    <property type="term" value="C:post-mRNA release spliceosomal complex"/>
    <property type="evidence" value="ECO:0007669"/>
    <property type="project" value="TreeGrafter"/>
</dbReference>
<evidence type="ECO:0000313" key="2">
    <source>
        <dbReference type="EMBL" id="KAI3830470.1"/>
    </source>
</evidence>
<dbReference type="AlphaFoldDB" id="A0AAD4RTX0"/>
<keyword evidence="3" id="KW-1185">Reference proteome</keyword>
<gene>
    <name evidence="2" type="ORF">MKW98_030633</name>
</gene>
<dbReference type="GO" id="GO:0000398">
    <property type="term" value="P:mRNA splicing, via spliceosome"/>
    <property type="evidence" value="ECO:0007669"/>
    <property type="project" value="TreeGrafter"/>
</dbReference>
<dbReference type="EMBL" id="JAJJMB010018262">
    <property type="protein sequence ID" value="KAI3830470.1"/>
    <property type="molecule type" value="Genomic_DNA"/>
</dbReference>
<comment type="caution">
    <text evidence="2">The sequence shown here is derived from an EMBL/GenBank/DDBJ whole genome shotgun (WGS) entry which is preliminary data.</text>
</comment>
<proteinExistence type="predicted"/>
<name>A0AAD4RTX0_9MAGN</name>
<feature type="compositionally biased region" description="Polar residues" evidence="1">
    <location>
        <begin position="181"/>
        <end position="196"/>
    </location>
</feature>
<dbReference type="InterPro" id="IPR040194">
    <property type="entry name" value="Cwf19-like"/>
</dbReference>
<sequence>MVSRFFKHYFVDGSRLRVSKKEVVFMAFADESSRSSQKVMDMTFANGSGGGIMDKPGGQRMEMVICWLLGNGCLLAWNSMLTMQDYYEYLFPDYHPARRGISRVGCSGISPSCALNLSRYHFAGTKGVFYSREPYSNHEAVHVTRFVGLAPVGNKEKQKFIHAISPTPAYVLSAEEISNRPPNTTLSPFTTLQNTPHVKETTKQPSNSDDEDQYWRYDVSQNRQRKGAGDGLCFKFISSGDSPRGEK</sequence>
<dbReference type="PANTHER" id="PTHR12072">
    <property type="entry name" value="CWF19, CELL CYCLE CONTROL PROTEIN"/>
    <property type="match status" value="1"/>
</dbReference>
<protein>
    <submittedName>
        <fullName evidence="2">Uncharacterized protein</fullName>
    </submittedName>
</protein>
<reference evidence="2" key="1">
    <citation type="submission" date="2022-04" db="EMBL/GenBank/DDBJ databases">
        <title>A functionally conserved STORR gene fusion in Papaver species that diverged 16.8 million years ago.</title>
        <authorList>
            <person name="Catania T."/>
        </authorList>
    </citation>
    <scope>NUCLEOTIDE SEQUENCE</scope>
    <source>
        <strain evidence="2">S-188037</strain>
    </source>
</reference>
<evidence type="ECO:0000313" key="3">
    <source>
        <dbReference type="Proteomes" id="UP001202328"/>
    </source>
</evidence>
<dbReference type="GO" id="GO:0061632">
    <property type="term" value="F:RNA lariat debranching enzyme activator activity"/>
    <property type="evidence" value="ECO:0007669"/>
    <property type="project" value="TreeGrafter"/>
</dbReference>
<feature type="region of interest" description="Disordered" evidence="1">
    <location>
        <begin position="181"/>
        <end position="247"/>
    </location>
</feature>
<evidence type="ECO:0000256" key="1">
    <source>
        <dbReference type="SAM" id="MobiDB-lite"/>
    </source>
</evidence>
<dbReference type="PANTHER" id="PTHR12072:SF4">
    <property type="entry name" value="CWF19-LIKE PROTEIN 1"/>
    <property type="match status" value="1"/>
</dbReference>
<dbReference type="Proteomes" id="UP001202328">
    <property type="component" value="Unassembled WGS sequence"/>
</dbReference>
<accession>A0AAD4RTX0</accession>